<accession>A0A5N6KMZ1</accession>
<dbReference type="SUPFAM" id="SSF55031">
    <property type="entry name" value="Bacterial exopeptidase dimerisation domain"/>
    <property type="match status" value="1"/>
</dbReference>
<dbReference type="InterPro" id="IPR017439">
    <property type="entry name" value="Amidohydrolase"/>
</dbReference>
<evidence type="ECO:0000259" key="1">
    <source>
        <dbReference type="Pfam" id="PF07687"/>
    </source>
</evidence>
<organism evidence="2 3">
    <name type="scientific">Monilinia laxa</name>
    <name type="common">Brown rot fungus</name>
    <name type="synonym">Sclerotinia laxa</name>
    <dbReference type="NCBI Taxonomy" id="61186"/>
    <lineage>
        <taxon>Eukaryota</taxon>
        <taxon>Fungi</taxon>
        <taxon>Dikarya</taxon>
        <taxon>Ascomycota</taxon>
        <taxon>Pezizomycotina</taxon>
        <taxon>Leotiomycetes</taxon>
        <taxon>Helotiales</taxon>
        <taxon>Sclerotiniaceae</taxon>
        <taxon>Monilinia</taxon>
    </lineage>
</organism>
<dbReference type="Pfam" id="PF07687">
    <property type="entry name" value="M20_dimer"/>
    <property type="match status" value="1"/>
</dbReference>
<name>A0A5N6KMZ1_MONLA</name>
<dbReference type="Gene3D" id="3.40.630.10">
    <property type="entry name" value="Zn peptidases"/>
    <property type="match status" value="1"/>
</dbReference>
<sequence length="346" mass="37216">MDIPTLVKTYAAAVNVKYLADMYGNLRQGSKLPDGIGAQNAAKTYLEQFTGSKVQSDIGGAGFIGILENSHGPTVLLRAVMYLAGESPQADASGEMECSSAEQDELHVSCIQMTCMLFAATSLWGMQSLWKGTLVILFQPSVNQGAGARAMIDDGLYDPTRHACPIPDVILGQRVMPFSAGTVGTRSGAFGPGLDTYRVTVYGKGGHASQPHMTTDPMAMAASVIVRLQNITSKKLDLHDSAVVTVDSVVAGTMEDIIADQAVLKLNIRYFDSSARTDAVNLMQITLQEVQQGWNASKEPLVELIRSLPPLINDSAVTQRISASFDATFDEHHVKFCAPWGGNRRF</sequence>
<dbReference type="Proteomes" id="UP000326757">
    <property type="component" value="Unassembled WGS sequence"/>
</dbReference>
<dbReference type="AlphaFoldDB" id="A0A5N6KMZ1"/>
<dbReference type="SUPFAM" id="SSF53187">
    <property type="entry name" value="Zn-dependent exopeptidases"/>
    <property type="match status" value="1"/>
</dbReference>
<protein>
    <recommendedName>
        <fullName evidence="1">Peptidase M20 dimerisation domain-containing protein</fullName>
    </recommendedName>
</protein>
<evidence type="ECO:0000313" key="2">
    <source>
        <dbReference type="EMBL" id="KAB8305068.1"/>
    </source>
</evidence>
<dbReference type="GO" id="GO:0016787">
    <property type="term" value="F:hydrolase activity"/>
    <property type="evidence" value="ECO:0007669"/>
    <property type="project" value="InterPro"/>
</dbReference>
<reference evidence="2 3" key="1">
    <citation type="submission" date="2019-06" db="EMBL/GenBank/DDBJ databases">
        <title>Genome Sequence of the Brown Rot Fungal Pathogen Monilinia laxa.</title>
        <authorList>
            <person name="De Miccolis Angelini R.M."/>
            <person name="Landi L."/>
            <person name="Abate D."/>
            <person name="Pollastro S."/>
            <person name="Romanazzi G."/>
            <person name="Faretra F."/>
        </authorList>
    </citation>
    <scope>NUCLEOTIDE SEQUENCE [LARGE SCALE GENOMIC DNA]</scope>
    <source>
        <strain evidence="2 3">Mlax316</strain>
    </source>
</reference>
<dbReference type="OrthoDB" id="6119954at2759"/>
<dbReference type="InterPro" id="IPR011650">
    <property type="entry name" value="Peptidase_M20_dimer"/>
</dbReference>
<feature type="domain" description="Peptidase M20 dimerisation" evidence="1">
    <location>
        <begin position="193"/>
        <end position="288"/>
    </location>
</feature>
<proteinExistence type="predicted"/>
<dbReference type="PANTHER" id="PTHR11014">
    <property type="entry name" value="PEPTIDASE M20 FAMILY MEMBER"/>
    <property type="match status" value="1"/>
</dbReference>
<dbReference type="PANTHER" id="PTHR11014:SF63">
    <property type="entry name" value="METALLOPEPTIDASE, PUTATIVE (AFU_ORTHOLOGUE AFUA_6G09600)-RELATED"/>
    <property type="match status" value="1"/>
</dbReference>
<comment type="caution">
    <text evidence="2">The sequence shown here is derived from an EMBL/GenBank/DDBJ whole genome shotgun (WGS) entry which is preliminary data.</text>
</comment>
<dbReference type="InterPro" id="IPR036264">
    <property type="entry name" value="Bact_exopeptidase_dim_dom"/>
</dbReference>
<dbReference type="EMBL" id="VIGI01000001">
    <property type="protein sequence ID" value="KAB8305068.1"/>
    <property type="molecule type" value="Genomic_DNA"/>
</dbReference>
<gene>
    <name evidence="2" type="ORF">EYC80_004369</name>
</gene>
<dbReference type="Gene3D" id="3.30.70.360">
    <property type="match status" value="1"/>
</dbReference>
<evidence type="ECO:0000313" key="3">
    <source>
        <dbReference type="Proteomes" id="UP000326757"/>
    </source>
</evidence>
<keyword evidence="3" id="KW-1185">Reference proteome</keyword>